<dbReference type="InterPro" id="IPR006638">
    <property type="entry name" value="Elp3/MiaA/NifB-like_rSAM"/>
</dbReference>
<dbReference type="Gene3D" id="1.10.10.920">
    <property type="match status" value="1"/>
</dbReference>
<dbReference type="SFLD" id="SFLDG01065">
    <property type="entry name" value="anaerobic_coproporphyrinogen-I"/>
    <property type="match status" value="1"/>
</dbReference>
<dbReference type="GO" id="GO:0005737">
    <property type="term" value="C:cytoplasm"/>
    <property type="evidence" value="ECO:0007669"/>
    <property type="project" value="UniProtKB-SubCell"/>
</dbReference>
<name>A0A377J516_9HELI</name>
<evidence type="ECO:0000256" key="2">
    <source>
        <dbReference type="ARBA" id="ARBA00004785"/>
    </source>
</evidence>
<comment type="similarity">
    <text evidence="3 15">Belongs to the anaerobic coproporphyrinogen-III oxidase family.</text>
</comment>
<comment type="function">
    <text evidence="13">Involved in the heme biosynthesis. Catalyzes the anaerobic oxidative decarboxylation of propionate groups of rings A and B of coproporphyrinogen III to yield the vinyl groups in protoporphyrinogen IX.</text>
</comment>
<comment type="cofactor">
    <cofactor evidence="15 17">
        <name>[4Fe-4S] cluster</name>
        <dbReference type="ChEBI" id="CHEBI:49883"/>
    </cofactor>
    <text evidence="15 17">Binds 1 [4Fe-4S] cluster. The cluster is coordinated with 3 cysteines and an exchangeable S-adenosyl-L-methionine.</text>
</comment>
<feature type="binding site" evidence="16">
    <location>
        <position position="252"/>
    </location>
    <ligand>
        <name>S-adenosyl-L-methionine</name>
        <dbReference type="ChEBI" id="CHEBI:59789"/>
        <label>2</label>
    </ligand>
</feature>
<feature type="binding site" evidence="16">
    <location>
        <position position="120"/>
    </location>
    <ligand>
        <name>S-adenosyl-L-methionine</name>
        <dbReference type="ChEBI" id="CHEBI:59789"/>
        <label>1</label>
    </ligand>
</feature>
<dbReference type="Proteomes" id="UP000254841">
    <property type="component" value="Unassembled WGS sequence"/>
</dbReference>
<organism evidence="19 20">
    <name type="scientific">Helicobacter canis</name>
    <dbReference type="NCBI Taxonomy" id="29419"/>
    <lineage>
        <taxon>Bacteria</taxon>
        <taxon>Pseudomonadati</taxon>
        <taxon>Campylobacterota</taxon>
        <taxon>Epsilonproteobacteria</taxon>
        <taxon>Campylobacterales</taxon>
        <taxon>Helicobacteraceae</taxon>
        <taxon>Helicobacter</taxon>
    </lineage>
</organism>
<dbReference type="GO" id="GO:0051539">
    <property type="term" value="F:4 iron, 4 sulfur cluster binding"/>
    <property type="evidence" value="ECO:0007669"/>
    <property type="project" value="UniProtKB-KW"/>
</dbReference>
<evidence type="ECO:0000256" key="11">
    <source>
        <dbReference type="ARBA" id="ARBA00023014"/>
    </source>
</evidence>
<dbReference type="NCBIfam" id="TIGR00538">
    <property type="entry name" value="hemN"/>
    <property type="match status" value="1"/>
</dbReference>
<dbReference type="FunFam" id="3.80.30.20:FF:000012">
    <property type="entry name" value="Coproporphyrinogen-III oxidase"/>
    <property type="match status" value="1"/>
</dbReference>
<evidence type="ECO:0000259" key="18">
    <source>
        <dbReference type="PROSITE" id="PS51918"/>
    </source>
</evidence>
<comment type="catalytic activity">
    <reaction evidence="14 15">
        <text>coproporphyrinogen III + 2 S-adenosyl-L-methionine = protoporphyrinogen IX + 2 5'-deoxyadenosine + 2 L-methionine + 2 CO2</text>
        <dbReference type="Rhea" id="RHEA:15425"/>
        <dbReference type="ChEBI" id="CHEBI:16526"/>
        <dbReference type="ChEBI" id="CHEBI:17319"/>
        <dbReference type="ChEBI" id="CHEBI:57307"/>
        <dbReference type="ChEBI" id="CHEBI:57309"/>
        <dbReference type="ChEBI" id="CHEBI:57844"/>
        <dbReference type="ChEBI" id="CHEBI:59789"/>
        <dbReference type="EC" id="1.3.98.3"/>
    </reaction>
</comment>
<dbReference type="InterPro" id="IPR010723">
    <property type="entry name" value="HemN_C"/>
</dbReference>
<evidence type="ECO:0000256" key="7">
    <source>
        <dbReference type="ARBA" id="ARBA00022691"/>
    </source>
</evidence>
<evidence type="ECO:0000313" key="19">
    <source>
        <dbReference type="EMBL" id="STO96926.1"/>
    </source>
</evidence>
<sequence>MKVDSSTAIDFAFLARYSTQAPRYTSYPTAVEFTQDFSYDDLKQAFQRSDQRAKVDSTPLSLYVHLPFCRSACYFCGCNVIYTSKEDKKDRYIAYLQKELAIISSLLDTTREVVQLHFGGGTPSFFDEKQLARVIELVRKSFPNFASNAEVSCEIDPRYFTPKQMQALRAGGFNRLSFGVQDFDEAVQEAVHRFQSVELVQRAVTIARNAGISSINFDLIYGLPNQSVKSFMQTLEKVVSLDPDRLAIFNYAHIPWMKKTMRKIDENALPSPESKLEILQSTIDFLTQKGFMMIGMDHFAKKSDELYHALESHSLRRNFQGYTTRGFSQTIGIGLTSIGEGYDYYAQNTKDLAEYEKAIDQGRLPLERGIALSEEDRMRKSVIMELMNNLCIEFAPFAQQWGRDFRAYFAKELARLQEYIELGILLHNEKGLYTTPTGAMLIRNIAMVFDTYLEKSQKRAFSKTI</sequence>
<keyword evidence="9 15" id="KW-0560">Oxidoreductase</keyword>
<dbReference type="SFLD" id="SFLDS00029">
    <property type="entry name" value="Radical_SAM"/>
    <property type="match status" value="1"/>
</dbReference>
<dbReference type="PANTHER" id="PTHR13932:SF6">
    <property type="entry name" value="OXYGEN-INDEPENDENT COPROPORPHYRINOGEN III OXIDASE"/>
    <property type="match status" value="1"/>
</dbReference>
<keyword evidence="10 15" id="KW-0408">Iron</keyword>
<dbReference type="GO" id="GO:0046872">
    <property type="term" value="F:metal ion binding"/>
    <property type="evidence" value="ECO:0007669"/>
    <property type="project" value="UniProtKB-KW"/>
</dbReference>
<dbReference type="SUPFAM" id="SSF102114">
    <property type="entry name" value="Radical SAM enzymes"/>
    <property type="match status" value="1"/>
</dbReference>
<evidence type="ECO:0000256" key="12">
    <source>
        <dbReference type="ARBA" id="ARBA00023244"/>
    </source>
</evidence>
<comment type="subcellular location">
    <subcellularLocation>
        <location evidence="1 15">Cytoplasm</location>
    </subcellularLocation>
</comment>
<evidence type="ECO:0000313" key="20">
    <source>
        <dbReference type="Proteomes" id="UP000254841"/>
    </source>
</evidence>
<feature type="binding site" evidence="17">
    <location>
        <position position="76"/>
    </location>
    <ligand>
        <name>[4Fe-4S] cluster</name>
        <dbReference type="ChEBI" id="CHEBI:49883"/>
        <note>4Fe-4S-S-AdoMet</note>
    </ligand>
</feature>
<dbReference type="InterPro" id="IPR004558">
    <property type="entry name" value="Coprogen_oxidase_HemN"/>
</dbReference>
<evidence type="ECO:0000256" key="16">
    <source>
        <dbReference type="PIRSR" id="PIRSR000167-1"/>
    </source>
</evidence>
<dbReference type="CDD" id="cd01335">
    <property type="entry name" value="Radical_SAM"/>
    <property type="match status" value="1"/>
</dbReference>
<dbReference type="AlphaFoldDB" id="A0A377J516"/>
<dbReference type="UniPathway" id="UPA00251">
    <property type="reaction ID" value="UER00323"/>
</dbReference>
<evidence type="ECO:0000256" key="8">
    <source>
        <dbReference type="ARBA" id="ARBA00022723"/>
    </source>
</evidence>
<dbReference type="GO" id="GO:0006782">
    <property type="term" value="P:protoporphyrinogen IX biosynthetic process"/>
    <property type="evidence" value="ECO:0007669"/>
    <property type="project" value="UniProtKB-UniPathway"/>
</dbReference>
<reference evidence="19 20" key="1">
    <citation type="submission" date="2018-06" db="EMBL/GenBank/DDBJ databases">
        <authorList>
            <consortium name="Pathogen Informatics"/>
            <person name="Doyle S."/>
        </authorList>
    </citation>
    <scope>NUCLEOTIDE SEQUENCE [LARGE SCALE GENOMIC DNA]</scope>
    <source>
        <strain evidence="19 20">NCTC12410</strain>
    </source>
</reference>
<evidence type="ECO:0000256" key="1">
    <source>
        <dbReference type="ARBA" id="ARBA00004496"/>
    </source>
</evidence>
<evidence type="ECO:0000256" key="14">
    <source>
        <dbReference type="ARBA" id="ARBA00048321"/>
    </source>
</evidence>
<keyword evidence="7 15" id="KW-0949">S-adenosyl-L-methionine</keyword>
<keyword evidence="8 15" id="KW-0479">Metal-binding</keyword>
<comment type="pathway">
    <text evidence="2 15">Porphyrin-containing compound metabolism; protoporphyrin-IX biosynthesis; protoporphyrinogen-IX from coproporphyrinogen-III (AdoMet route): step 1/1.</text>
</comment>
<keyword evidence="11 15" id="KW-0411">Iron-sulfur</keyword>
<dbReference type="OrthoDB" id="9808022at2"/>
<feature type="binding site" evidence="16">
    <location>
        <position position="63"/>
    </location>
    <ligand>
        <name>S-adenosyl-L-methionine</name>
        <dbReference type="ChEBI" id="CHEBI:59789"/>
        <label>1</label>
    </ligand>
</feature>
<evidence type="ECO:0000256" key="13">
    <source>
        <dbReference type="ARBA" id="ARBA00024295"/>
    </source>
</evidence>
<dbReference type="Pfam" id="PF06969">
    <property type="entry name" value="HemN_C"/>
    <property type="match status" value="1"/>
</dbReference>
<keyword evidence="6 15" id="KW-0963">Cytoplasm</keyword>
<feature type="binding site" evidence="17">
    <location>
        <position position="69"/>
    </location>
    <ligand>
        <name>[4Fe-4S] cluster</name>
        <dbReference type="ChEBI" id="CHEBI:49883"/>
        <note>4Fe-4S-S-AdoMet</note>
    </ligand>
</feature>
<protein>
    <recommendedName>
        <fullName evidence="15">Coproporphyrinogen-III oxidase</fullName>
        <ecNumber evidence="15">1.3.98.3</ecNumber>
    </recommendedName>
</protein>
<keyword evidence="12 15" id="KW-0627">Porphyrin biosynthesis</keyword>
<dbReference type="PROSITE" id="PS51918">
    <property type="entry name" value="RADICAL_SAM"/>
    <property type="match status" value="1"/>
</dbReference>
<proteinExistence type="inferred from homology"/>
<dbReference type="GO" id="GO:0051989">
    <property type="term" value="F:coproporphyrinogen dehydrogenase activity"/>
    <property type="evidence" value="ECO:0007669"/>
    <property type="project" value="UniProtKB-EC"/>
</dbReference>
<evidence type="ECO:0000256" key="15">
    <source>
        <dbReference type="PIRNR" id="PIRNR000167"/>
    </source>
</evidence>
<evidence type="ECO:0000256" key="3">
    <source>
        <dbReference type="ARBA" id="ARBA00005493"/>
    </source>
</evidence>
<accession>A0A377J516</accession>
<dbReference type="InterPro" id="IPR013785">
    <property type="entry name" value="Aldolase_TIM"/>
</dbReference>
<feature type="binding site" evidence="16">
    <location>
        <position position="338"/>
    </location>
    <ligand>
        <name>S-adenosyl-L-methionine</name>
        <dbReference type="ChEBI" id="CHEBI:59789"/>
        <label>1</label>
    </ligand>
</feature>
<evidence type="ECO:0000256" key="4">
    <source>
        <dbReference type="ARBA" id="ARBA00011245"/>
    </source>
</evidence>
<dbReference type="PANTHER" id="PTHR13932">
    <property type="entry name" value="COPROPORPHYRINIGEN III OXIDASE"/>
    <property type="match status" value="1"/>
</dbReference>
<dbReference type="InterPro" id="IPR058240">
    <property type="entry name" value="rSAM_sf"/>
</dbReference>
<dbReference type="InterPro" id="IPR034505">
    <property type="entry name" value="Coproporphyrinogen-III_oxidase"/>
</dbReference>
<feature type="binding site" evidence="16">
    <location>
        <begin position="75"/>
        <end position="77"/>
    </location>
    <ligand>
        <name>S-adenosyl-L-methionine</name>
        <dbReference type="ChEBI" id="CHEBI:59789"/>
        <label>2</label>
    </ligand>
</feature>
<feature type="binding site" evidence="16">
    <location>
        <begin position="121"/>
        <end position="122"/>
    </location>
    <ligand>
        <name>S-adenosyl-L-methionine</name>
        <dbReference type="ChEBI" id="CHEBI:59789"/>
        <label>2</label>
    </ligand>
</feature>
<dbReference type="InterPro" id="IPR007197">
    <property type="entry name" value="rSAM"/>
</dbReference>
<evidence type="ECO:0000256" key="5">
    <source>
        <dbReference type="ARBA" id="ARBA00022485"/>
    </source>
</evidence>
<keyword evidence="5 15" id="KW-0004">4Fe-4S</keyword>
<dbReference type="EC" id="1.3.98.3" evidence="15"/>
<dbReference type="EMBL" id="UGHV01000001">
    <property type="protein sequence ID" value="STO96926.1"/>
    <property type="molecule type" value="Genomic_DNA"/>
</dbReference>
<feature type="binding site" evidence="16">
    <location>
        <position position="218"/>
    </location>
    <ligand>
        <name>S-adenosyl-L-methionine</name>
        <dbReference type="ChEBI" id="CHEBI:59789"/>
        <label>2</label>
    </ligand>
</feature>
<dbReference type="FunFam" id="1.10.10.920:FF:000001">
    <property type="entry name" value="Coproporphyrinogen-III oxidase"/>
    <property type="match status" value="1"/>
</dbReference>
<dbReference type="PIRSF" id="PIRSF000167">
    <property type="entry name" value="HemN"/>
    <property type="match status" value="1"/>
</dbReference>
<evidence type="ECO:0000256" key="17">
    <source>
        <dbReference type="PIRSR" id="PIRSR000167-2"/>
    </source>
</evidence>
<dbReference type="Gene3D" id="3.20.20.70">
    <property type="entry name" value="Aldolase class I"/>
    <property type="match status" value="1"/>
</dbReference>
<feature type="domain" description="Radical SAM core" evidence="18">
    <location>
        <begin position="54"/>
        <end position="289"/>
    </location>
</feature>
<gene>
    <name evidence="19" type="primary">hemN_1</name>
    <name evidence="19" type="ORF">NCTC12410_00744</name>
</gene>
<dbReference type="GO" id="GO:0004109">
    <property type="term" value="F:coproporphyrinogen oxidase activity"/>
    <property type="evidence" value="ECO:0007669"/>
    <property type="project" value="InterPro"/>
</dbReference>
<dbReference type="SFLD" id="SFLDG01082">
    <property type="entry name" value="B12-binding_domain_containing"/>
    <property type="match status" value="1"/>
</dbReference>
<evidence type="ECO:0000256" key="6">
    <source>
        <dbReference type="ARBA" id="ARBA00022490"/>
    </source>
</evidence>
<feature type="binding site" evidence="16">
    <location>
        <position position="181"/>
    </location>
    <ligand>
        <name>S-adenosyl-L-methionine</name>
        <dbReference type="ChEBI" id="CHEBI:59789"/>
        <label>2</label>
    </ligand>
</feature>
<evidence type="ECO:0000256" key="10">
    <source>
        <dbReference type="ARBA" id="ARBA00023004"/>
    </source>
</evidence>
<comment type="subunit">
    <text evidence="4">Monomer.</text>
</comment>
<evidence type="ECO:0000256" key="9">
    <source>
        <dbReference type="ARBA" id="ARBA00023002"/>
    </source>
</evidence>
<dbReference type="SMART" id="SM00729">
    <property type="entry name" value="Elp3"/>
    <property type="match status" value="1"/>
</dbReference>
<dbReference type="Pfam" id="PF04055">
    <property type="entry name" value="Radical_SAM"/>
    <property type="match status" value="1"/>
</dbReference>
<feature type="binding site" evidence="16">
    <location>
        <position position="154"/>
    </location>
    <ligand>
        <name>S-adenosyl-L-methionine</name>
        <dbReference type="ChEBI" id="CHEBI:59789"/>
        <label>1</label>
    </ligand>
</feature>
<feature type="binding site" evidence="17">
    <location>
        <position position="73"/>
    </location>
    <ligand>
        <name>[4Fe-4S] cluster</name>
        <dbReference type="ChEBI" id="CHEBI:49883"/>
        <note>4Fe-4S-S-AdoMet</note>
    </ligand>
</feature>
<feature type="binding site" evidence="16">
    <location>
        <position position="193"/>
    </location>
    <ligand>
        <name>S-adenosyl-L-methionine</name>
        <dbReference type="ChEBI" id="CHEBI:59789"/>
        <label>2</label>
    </ligand>
</feature>
<dbReference type="RefSeq" id="WP_115011219.1">
    <property type="nucleotide sequence ID" value="NZ_UGHV01000001.1"/>
</dbReference>